<sequence length="60" mass="6498">GRNESRSGLADTAVPLRRPGLLTHAALASSHFIAELRGERAKEILRQLRKTAEFIGKSGS</sequence>
<reference evidence="1 2" key="1">
    <citation type="submission" date="2015-10" db="EMBL/GenBank/DDBJ databases">
        <title>Metagenome-Assembled Genomes uncover a global brackish microbiome.</title>
        <authorList>
            <person name="Hugerth L.W."/>
            <person name="Larsson J."/>
            <person name="Alneberg J."/>
            <person name="Lindh M.V."/>
            <person name="Legrand C."/>
            <person name="Pinhassi J."/>
            <person name="Andersson A.F."/>
        </authorList>
    </citation>
    <scope>NUCLEOTIDE SEQUENCE [LARGE SCALE GENOMIC DNA]</scope>
    <source>
        <strain evidence="1">BACL18 MAG-120507-bin52</strain>
    </source>
</reference>
<dbReference type="EMBL" id="LIBO01000216">
    <property type="protein sequence ID" value="KRO61754.1"/>
    <property type="molecule type" value="Genomic_DNA"/>
</dbReference>
<organism evidence="1 2">
    <name type="scientific">Verrucomicrobia subdivision 6 bacterium BACL9 MAG-120507-bin52</name>
    <dbReference type="NCBI Taxonomy" id="1655590"/>
    <lineage>
        <taxon>Bacteria</taxon>
        <taxon>Pseudomonadati</taxon>
        <taxon>Verrucomicrobiota</taxon>
        <taxon>Verrucomicrobiia</taxon>
        <taxon>Verrucomicrobiales</taxon>
        <taxon>Verrucomicrobia subdivision 6</taxon>
    </lineage>
</organism>
<accession>A0A0R2RNX2</accession>
<evidence type="ECO:0000313" key="1">
    <source>
        <dbReference type="EMBL" id="KRO61754.1"/>
    </source>
</evidence>
<name>A0A0R2RNX2_9BACT</name>
<feature type="non-terminal residue" evidence="1">
    <location>
        <position position="1"/>
    </location>
</feature>
<gene>
    <name evidence="1" type="ORF">ABR82_06780</name>
</gene>
<protein>
    <submittedName>
        <fullName evidence="1">Uncharacterized protein</fullName>
    </submittedName>
</protein>
<comment type="caution">
    <text evidence="1">The sequence shown here is derived from an EMBL/GenBank/DDBJ whole genome shotgun (WGS) entry which is preliminary data.</text>
</comment>
<dbReference type="AlphaFoldDB" id="A0A0R2RNX2"/>
<proteinExistence type="predicted"/>
<dbReference type="Proteomes" id="UP000051269">
    <property type="component" value="Unassembled WGS sequence"/>
</dbReference>
<evidence type="ECO:0000313" key="2">
    <source>
        <dbReference type="Proteomes" id="UP000051269"/>
    </source>
</evidence>